<protein>
    <submittedName>
        <fullName evidence="2">Uncharacterized protein</fullName>
    </submittedName>
</protein>
<evidence type="ECO:0000313" key="3">
    <source>
        <dbReference type="Proteomes" id="UP000305948"/>
    </source>
</evidence>
<evidence type="ECO:0000256" key="1">
    <source>
        <dbReference type="SAM" id="MobiDB-lite"/>
    </source>
</evidence>
<dbReference type="EMBL" id="ML213513">
    <property type="protein sequence ID" value="TFK50342.1"/>
    <property type="molecule type" value="Genomic_DNA"/>
</dbReference>
<organism evidence="2 3">
    <name type="scientific">Heliocybe sulcata</name>
    <dbReference type="NCBI Taxonomy" id="5364"/>
    <lineage>
        <taxon>Eukaryota</taxon>
        <taxon>Fungi</taxon>
        <taxon>Dikarya</taxon>
        <taxon>Basidiomycota</taxon>
        <taxon>Agaricomycotina</taxon>
        <taxon>Agaricomycetes</taxon>
        <taxon>Gloeophyllales</taxon>
        <taxon>Gloeophyllaceae</taxon>
        <taxon>Heliocybe</taxon>
    </lineage>
</organism>
<accession>A0A5C3MZZ6</accession>
<proteinExistence type="predicted"/>
<feature type="region of interest" description="Disordered" evidence="1">
    <location>
        <begin position="69"/>
        <end position="94"/>
    </location>
</feature>
<dbReference type="Proteomes" id="UP000305948">
    <property type="component" value="Unassembled WGS sequence"/>
</dbReference>
<keyword evidence="3" id="KW-1185">Reference proteome</keyword>
<gene>
    <name evidence="2" type="ORF">OE88DRAFT_1645425</name>
</gene>
<evidence type="ECO:0000313" key="2">
    <source>
        <dbReference type="EMBL" id="TFK50342.1"/>
    </source>
</evidence>
<reference evidence="2 3" key="1">
    <citation type="journal article" date="2019" name="Nat. Ecol. Evol.">
        <title>Megaphylogeny resolves global patterns of mushroom evolution.</title>
        <authorList>
            <person name="Varga T."/>
            <person name="Krizsan K."/>
            <person name="Foldi C."/>
            <person name="Dima B."/>
            <person name="Sanchez-Garcia M."/>
            <person name="Sanchez-Ramirez S."/>
            <person name="Szollosi G.J."/>
            <person name="Szarkandi J.G."/>
            <person name="Papp V."/>
            <person name="Albert L."/>
            <person name="Andreopoulos W."/>
            <person name="Angelini C."/>
            <person name="Antonin V."/>
            <person name="Barry K.W."/>
            <person name="Bougher N.L."/>
            <person name="Buchanan P."/>
            <person name="Buyck B."/>
            <person name="Bense V."/>
            <person name="Catcheside P."/>
            <person name="Chovatia M."/>
            <person name="Cooper J."/>
            <person name="Damon W."/>
            <person name="Desjardin D."/>
            <person name="Finy P."/>
            <person name="Geml J."/>
            <person name="Haridas S."/>
            <person name="Hughes K."/>
            <person name="Justo A."/>
            <person name="Karasinski D."/>
            <person name="Kautmanova I."/>
            <person name="Kiss B."/>
            <person name="Kocsube S."/>
            <person name="Kotiranta H."/>
            <person name="LaButti K.M."/>
            <person name="Lechner B.E."/>
            <person name="Liimatainen K."/>
            <person name="Lipzen A."/>
            <person name="Lukacs Z."/>
            <person name="Mihaltcheva S."/>
            <person name="Morgado L.N."/>
            <person name="Niskanen T."/>
            <person name="Noordeloos M.E."/>
            <person name="Ohm R.A."/>
            <person name="Ortiz-Santana B."/>
            <person name="Ovrebo C."/>
            <person name="Racz N."/>
            <person name="Riley R."/>
            <person name="Savchenko A."/>
            <person name="Shiryaev A."/>
            <person name="Soop K."/>
            <person name="Spirin V."/>
            <person name="Szebenyi C."/>
            <person name="Tomsovsky M."/>
            <person name="Tulloss R.E."/>
            <person name="Uehling J."/>
            <person name="Grigoriev I.V."/>
            <person name="Vagvolgyi C."/>
            <person name="Papp T."/>
            <person name="Martin F.M."/>
            <person name="Miettinen O."/>
            <person name="Hibbett D.S."/>
            <person name="Nagy L.G."/>
        </authorList>
    </citation>
    <scope>NUCLEOTIDE SEQUENCE [LARGE SCALE GENOMIC DNA]</scope>
    <source>
        <strain evidence="2 3">OMC1185</strain>
    </source>
</reference>
<feature type="compositionally biased region" description="Basic and acidic residues" evidence="1">
    <location>
        <begin position="69"/>
        <end position="78"/>
    </location>
</feature>
<sequence length="187" mass="20517">MWDRIRNCICGEERRSLGGVYRDLVRLFATVIQFCLACGKAPVTLGIAEARTPDSHCSGSAPANIISHDQHVDVERRTAKPSRPSDSSNPAHLHRRLPCLGKPELAEQDQVLITLWARCTTTALVRLDRAWSHSQGISSFRLFLTSDADSSATREEGPHGIDPDLMERQSEFQSLGPAGTVNSSLLA</sequence>
<dbReference type="AlphaFoldDB" id="A0A5C3MZZ6"/>
<name>A0A5C3MZZ6_9AGAM</name>